<dbReference type="PANTHER" id="PTHR11742">
    <property type="entry name" value="MANNOSYL-OLIGOSACCHARIDE ALPHA-1,2-MANNOSIDASE-RELATED"/>
    <property type="match status" value="1"/>
</dbReference>
<keyword evidence="14" id="KW-1133">Transmembrane helix</keyword>
<dbReference type="GO" id="GO:0005783">
    <property type="term" value="C:endoplasmic reticulum"/>
    <property type="evidence" value="ECO:0007669"/>
    <property type="project" value="TreeGrafter"/>
</dbReference>
<reference evidence="15" key="1">
    <citation type="submission" date="2022-07" db="EMBL/GenBank/DDBJ databases">
        <title>Genome Sequence of Physisporinus lineatus.</title>
        <authorList>
            <person name="Buettner E."/>
        </authorList>
    </citation>
    <scope>NUCLEOTIDE SEQUENCE</scope>
    <source>
        <strain evidence="15">VT162</strain>
    </source>
</reference>
<dbReference type="GO" id="GO:0005509">
    <property type="term" value="F:calcium ion binding"/>
    <property type="evidence" value="ECO:0007669"/>
    <property type="project" value="InterPro"/>
</dbReference>
<dbReference type="EMBL" id="JANAWD010000298">
    <property type="protein sequence ID" value="KAJ3481896.1"/>
    <property type="molecule type" value="Genomic_DNA"/>
</dbReference>
<dbReference type="EC" id="3.2.1.-" evidence="12"/>
<evidence type="ECO:0000256" key="3">
    <source>
        <dbReference type="ARBA" id="ARBA00007658"/>
    </source>
</evidence>
<evidence type="ECO:0000256" key="7">
    <source>
        <dbReference type="ARBA" id="ARBA00023157"/>
    </source>
</evidence>
<feature type="disulfide bond" evidence="11">
    <location>
        <begin position="359"/>
        <end position="393"/>
    </location>
</feature>
<evidence type="ECO:0000313" key="16">
    <source>
        <dbReference type="Proteomes" id="UP001212997"/>
    </source>
</evidence>
<feature type="transmembrane region" description="Helical" evidence="14">
    <location>
        <begin position="7"/>
        <end position="25"/>
    </location>
</feature>
<feature type="region of interest" description="Disordered" evidence="13">
    <location>
        <begin position="38"/>
        <end position="71"/>
    </location>
</feature>
<organism evidence="15 16">
    <name type="scientific">Meripilus lineatus</name>
    <dbReference type="NCBI Taxonomy" id="2056292"/>
    <lineage>
        <taxon>Eukaryota</taxon>
        <taxon>Fungi</taxon>
        <taxon>Dikarya</taxon>
        <taxon>Basidiomycota</taxon>
        <taxon>Agaricomycotina</taxon>
        <taxon>Agaricomycetes</taxon>
        <taxon>Polyporales</taxon>
        <taxon>Meripilaceae</taxon>
        <taxon>Meripilus</taxon>
    </lineage>
</organism>
<keyword evidence="12" id="KW-0326">Glycosidase</keyword>
<dbReference type="Gene3D" id="1.50.10.10">
    <property type="match status" value="1"/>
</dbReference>
<comment type="caution">
    <text evidence="15">The sequence shown here is derived from an EMBL/GenBank/DDBJ whole genome shotgun (WGS) entry which is preliminary data.</text>
</comment>
<dbReference type="Proteomes" id="UP001212997">
    <property type="component" value="Unassembled WGS sequence"/>
</dbReference>
<dbReference type="InterPro" id="IPR036026">
    <property type="entry name" value="Seven-hairpin_glycosidases"/>
</dbReference>
<evidence type="ECO:0000256" key="10">
    <source>
        <dbReference type="PIRSR" id="PIRSR601382-2"/>
    </source>
</evidence>
<evidence type="ECO:0000256" key="2">
    <source>
        <dbReference type="ARBA" id="ARBA00004922"/>
    </source>
</evidence>
<comment type="pathway">
    <text evidence="2">Protein modification; protein glycosylation.</text>
</comment>
<evidence type="ECO:0000256" key="12">
    <source>
        <dbReference type="RuleBase" id="RU361193"/>
    </source>
</evidence>
<protein>
    <recommendedName>
        <fullName evidence="12">alpha-1,2-Mannosidase</fullName>
        <ecNumber evidence="12">3.2.1.-</ecNumber>
    </recommendedName>
</protein>
<dbReference type="GO" id="GO:0005975">
    <property type="term" value="P:carbohydrate metabolic process"/>
    <property type="evidence" value="ECO:0007669"/>
    <property type="project" value="InterPro"/>
</dbReference>
<keyword evidence="6 10" id="KW-0106">Calcium</keyword>
<dbReference type="AlphaFoldDB" id="A0AAD5V139"/>
<keyword evidence="5 12" id="KW-0378">Hydrolase</keyword>
<evidence type="ECO:0000313" key="15">
    <source>
        <dbReference type="EMBL" id="KAJ3481896.1"/>
    </source>
</evidence>
<evidence type="ECO:0000256" key="6">
    <source>
        <dbReference type="ARBA" id="ARBA00022837"/>
    </source>
</evidence>
<dbReference type="InterPro" id="IPR012341">
    <property type="entry name" value="6hp_glycosidase-like_sf"/>
</dbReference>
<comment type="similarity">
    <text evidence="3 12">Belongs to the glycosyl hydrolase 47 family.</text>
</comment>
<dbReference type="Pfam" id="PF01532">
    <property type="entry name" value="Glyco_hydro_47"/>
    <property type="match status" value="1"/>
</dbReference>
<evidence type="ECO:0000256" key="9">
    <source>
        <dbReference type="ARBA" id="ARBA00048605"/>
    </source>
</evidence>
<keyword evidence="14" id="KW-0812">Transmembrane</keyword>
<comment type="cofactor">
    <cofactor evidence="1 10">
        <name>Ca(2+)</name>
        <dbReference type="ChEBI" id="CHEBI:29108"/>
    </cofactor>
</comment>
<dbReference type="GO" id="GO:0004571">
    <property type="term" value="F:mannosyl-oligosaccharide 1,2-alpha-mannosidase activity"/>
    <property type="evidence" value="ECO:0007669"/>
    <property type="project" value="UniProtKB-EC"/>
</dbReference>
<gene>
    <name evidence="15" type="ORF">NLI96_g7342</name>
</gene>
<evidence type="ECO:0000256" key="11">
    <source>
        <dbReference type="PIRSR" id="PIRSR601382-3"/>
    </source>
</evidence>
<evidence type="ECO:0000256" key="1">
    <source>
        <dbReference type="ARBA" id="ARBA00001913"/>
    </source>
</evidence>
<evidence type="ECO:0000256" key="8">
    <source>
        <dbReference type="ARBA" id="ARBA00047669"/>
    </source>
</evidence>
<keyword evidence="7 11" id="KW-1015">Disulfide bond</keyword>
<sequence length="602" mass="68987">MIPGRARFIPFSIGAAVLLWTLWYLTSPSNFIDPFIFHGDHPPPPGHPPGPPRPPPKERPSSSTSPQPPTLWESRADQVKAAFLHAYHGYQQYAFEHDELLPVSNRSVDNFNGWRLTLVDALDTMWIMDLHTEFTQAIPIVANMTFHLDQSAYAPFFETVIRYLGGLLSAYALSGDPILLSRADDLGKMLLPAFNTTSGLPIYAVNTVTASFDFRGNTKMGWAMNTVLWSEALSCQLEYKYLAHLTGRRQYYDNVEKIMDIMRDANVTDGMYPTRWSLKHGQPTNKQFSVGAFADSAHEYLLKQWLLTSKSESKARELYMKSVNAILNNLLYLSPTRNLLYVTDVDNNYASRTLEHLSCFLPGLLILGANTLPLTSEEKQLHTWAAQGLGHTCWIMYADQRTGLGPDEVTFDRWTEVVHETTTASAEEDDENLPSLHYTQGRWIEHLRDWEAKGKPGGVPPGLREPPPLTSNTDKRDYLYRRNGYYLRPETVESFYYLWRATGDGKWRERGWKVFESIERETKTPSGYSSITTVSQTPSVKKDEMPSFFLAETLKYLYLLFKDEEIIPLDKWVFNTEAHPLPIFEWTEWEKQKYSILSQPHI</sequence>
<evidence type="ECO:0000256" key="14">
    <source>
        <dbReference type="SAM" id="Phobius"/>
    </source>
</evidence>
<dbReference type="GO" id="GO:0036503">
    <property type="term" value="P:ERAD pathway"/>
    <property type="evidence" value="ECO:0007669"/>
    <property type="project" value="UniProtKB-ARBA"/>
</dbReference>
<dbReference type="PANTHER" id="PTHR11742:SF55">
    <property type="entry name" value="ENDOPLASMIC RETICULUM MANNOSYL-OLIGOSACCHARIDE 1,2-ALPHA-MANNOSIDASE"/>
    <property type="match status" value="1"/>
</dbReference>
<dbReference type="InterPro" id="IPR001382">
    <property type="entry name" value="Glyco_hydro_47"/>
</dbReference>
<keyword evidence="4 10" id="KW-0479">Metal-binding</keyword>
<feature type="compositionally biased region" description="Pro residues" evidence="13">
    <location>
        <begin position="42"/>
        <end position="54"/>
    </location>
</feature>
<evidence type="ECO:0000256" key="4">
    <source>
        <dbReference type="ARBA" id="ARBA00022723"/>
    </source>
</evidence>
<proteinExistence type="inferred from homology"/>
<keyword evidence="16" id="KW-1185">Reference proteome</keyword>
<accession>A0AAD5V139</accession>
<dbReference type="GO" id="GO:0016020">
    <property type="term" value="C:membrane"/>
    <property type="evidence" value="ECO:0007669"/>
    <property type="project" value="InterPro"/>
</dbReference>
<evidence type="ECO:0000256" key="13">
    <source>
        <dbReference type="SAM" id="MobiDB-lite"/>
    </source>
</evidence>
<dbReference type="InterPro" id="IPR050749">
    <property type="entry name" value="Glycosyl_Hydrolase_47"/>
</dbReference>
<keyword evidence="14" id="KW-0472">Membrane</keyword>
<dbReference type="PRINTS" id="PR00747">
    <property type="entry name" value="GLYHDRLASE47"/>
</dbReference>
<name>A0AAD5V139_9APHY</name>
<comment type="catalytic activity">
    <reaction evidence="9">
        <text>N(4)-(alpha-D-Man-(1-&gt;2)-alpha-D-Man-(1-&gt;2)-alpha-D-Man-(1-&gt;3)-[alpha-D-Man-(1-&gt;2)-alpha-D-Man-(1-&gt;3)-[alpha-D-Man-(1-&gt;2)-alpha-D-Man-(1-&gt;6)]-alpha-D-Man-(1-&gt;6)]-beta-D-Man-(1-&gt;4)-beta-D-GlcNAc-(1-&gt;4)-beta-D-GlcNAc)-L-asparaginyl-[protein] (N-glucan mannose isomer 9A1,2,3B1,2,3) + 4 H2O = N(4)-(alpha-D-Man-(1-&gt;3)-[alpha-D-Man-(1-&gt;3)-[alpha-D-Man-(1-&gt;6)]-alpha-D-Man-(1-&gt;6)]-beta-D-Man-(1-&gt;4)-beta-D-GlcNAc-(1-&gt;4)-beta-D-GlcNAc)-L-asparaginyl-[protein] (N-glucan mannose isomer 5A1,2) + 4 beta-D-mannose</text>
        <dbReference type="Rhea" id="RHEA:56008"/>
        <dbReference type="Rhea" id="RHEA-COMP:14356"/>
        <dbReference type="Rhea" id="RHEA-COMP:14367"/>
        <dbReference type="ChEBI" id="CHEBI:15377"/>
        <dbReference type="ChEBI" id="CHEBI:28563"/>
        <dbReference type="ChEBI" id="CHEBI:59087"/>
        <dbReference type="ChEBI" id="CHEBI:139493"/>
        <dbReference type="EC" id="3.2.1.113"/>
    </reaction>
</comment>
<dbReference type="SUPFAM" id="SSF48225">
    <property type="entry name" value="Seven-hairpin glycosidases"/>
    <property type="match status" value="1"/>
</dbReference>
<feature type="binding site" evidence="10">
    <location>
        <position position="576"/>
    </location>
    <ligand>
        <name>Ca(2+)</name>
        <dbReference type="ChEBI" id="CHEBI:29108"/>
    </ligand>
</feature>
<comment type="catalytic activity">
    <reaction evidence="8">
        <text>N(4)-(alpha-D-Man-(1-&gt;2)-alpha-D-Man-(1-&gt;2)-alpha-D-Man-(1-&gt;3)-[alpha-D-Man-(1-&gt;3)-[alpha-D-Man-(1-&gt;2)-alpha-D-Man-(1-&gt;6)]-alpha-D-Man-(1-&gt;6)]-beta-D-Man-(1-&gt;4)-beta-D-GlcNAc-(1-&gt;4)-beta-D-GlcNAc)-L-asparaginyl-[protein] (N-glucan mannose isomer 8A1,2,3B1,3) + 3 H2O = N(4)-(alpha-D-Man-(1-&gt;3)-[alpha-D-Man-(1-&gt;3)-[alpha-D-Man-(1-&gt;6)]-alpha-D-Man-(1-&gt;6)]-beta-D-Man-(1-&gt;4)-beta-D-GlcNAc-(1-&gt;4)-beta-D-GlcNAc)-L-asparaginyl-[protein] (N-glucan mannose isomer 5A1,2) + 3 beta-D-mannose</text>
        <dbReference type="Rhea" id="RHEA:56028"/>
        <dbReference type="Rhea" id="RHEA-COMP:14358"/>
        <dbReference type="Rhea" id="RHEA-COMP:14367"/>
        <dbReference type="ChEBI" id="CHEBI:15377"/>
        <dbReference type="ChEBI" id="CHEBI:28563"/>
        <dbReference type="ChEBI" id="CHEBI:59087"/>
        <dbReference type="ChEBI" id="CHEBI:60628"/>
        <dbReference type="EC" id="3.2.1.113"/>
    </reaction>
</comment>
<evidence type="ECO:0000256" key="5">
    <source>
        <dbReference type="ARBA" id="ARBA00022801"/>
    </source>
</evidence>